<comment type="pathway">
    <text evidence="8">Quinol/quinone metabolism; menaquinone biosynthesis; menaquinol from 1,4-dihydroxy-2-naphthoate: step 1/2.</text>
</comment>
<evidence type="ECO:0000256" key="2">
    <source>
        <dbReference type="ARBA" id="ARBA00022428"/>
    </source>
</evidence>
<evidence type="ECO:0000256" key="3">
    <source>
        <dbReference type="ARBA" id="ARBA00022475"/>
    </source>
</evidence>
<dbReference type="Gene3D" id="1.20.120.1780">
    <property type="entry name" value="UbiA prenyltransferase"/>
    <property type="match status" value="1"/>
</dbReference>
<keyword evidence="2 8" id="KW-0474">Menaquinone biosynthesis</keyword>
<dbReference type="PIRSF" id="PIRSF005355">
    <property type="entry name" value="UBIAD1"/>
    <property type="match status" value="1"/>
</dbReference>
<dbReference type="GO" id="GO:0046428">
    <property type="term" value="F:1,4-dihydroxy-2-naphthoate polyprenyltransferase activity"/>
    <property type="evidence" value="ECO:0007669"/>
    <property type="project" value="UniProtKB-UniRule"/>
</dbReference>
<keyword evidence="3 8" id="KW-1003">Cell membrane</keyword>
<feature type="transmembrane region" description="Helical" evidence="8">
    <location>
        <begin position="48"/>
        <end position="66"/>
    </location>
</feature>
<organism evidence="10 11">
    <name type="scientific">Lacicoccus alkaliphilus DSM 16010</name>
    <dbReference type="NCBI Taxonomy" id="1123231"/>
    <lineage>
        <taxon>Bacteria</taxon>
        <taxon>Bacillati</taxon>
        <taxon>Bacillota</taxon>
        <taxon>Bacilli</taxon>
        <taxon>Bacillales</taxon>
        <taxon>Salinicoccaceae</taxon>
        <taxon>Lacicoccus</taxon>
    </lineage>
</organism>
<dbReference type="AlphaFoldDB" id="A0A1M7AD16"/>
<dbReference type="GO" id="GO:0005886">
    <property type="term" value="C:plasma membrane"/>
    <property type="evidence" value="ECO:0007669"/>
    <property type="project" value="UniProtKB-SubCell"/>
</dbReference>
<dbReference type="PANTHER" id="PTHR13929">
    <property type="entry name" value="1,4-DIHYDROXY-2-NAPHTHOATE OCTAPRENYLTRANSFERASE"/>
    <property type="match status" value="1"/>
</dbReference>
<dbReference type="EMBL" id="FRCF01000002">
    <property type="protein sequence ID" value="SHL40633.1"/>
    <property type="molecule type" value="Genomic_DNA"/>
</dbReference>
<keyword evidence="6 8" id="KW-1133">Transmembrane helix</keyword>
<comment type="subcellular location">
    <subcellularLocation>
        <location evidence="8">Cell membrane</location>
        <topology evidence="8">Multi-pass membrane protein</topology>
    </subcellularLocation>
    <subcellularLocation>
        <location evidence="1">Membrane</location>
        <topology evidence="1">Multi-pass membrane protein</topology>
    </subcellularLocation>
</comment>
<dbReference type="UniPathway" id="UPA00079">
    <property type="reaction ID" value="UER00168"/>
</dbReference>
<dbReference type="NCBIfam" id="NF004749">
    <property type="entry name" value="PRK06080.1-1"/>
    <property type="match status" value="1"/>
</dbReference>
<dbReference type="Pfam" id="PF01040">
    <property type="entry name" value="UbiA"/>
    <property type="match status" value="1"/>
</dbReference>
<feature type="transmembrane region" description="Helical" evidence="8">
    <location>
        <begin position="248"/>
        <end position="266"/>
    </location>
</feature>
<evidence type="ECO:0000313" key="11">
    <source>
        <dbReference type="Proteomes" id="UP000184206"/>
    </source>
</evidence>
<evidence type="ECO:0000256" key="4">
    <source>
        <dbReference type="ARBA" id="ARBA00022679"/>
    </source>
</evidence>
<evidence type="ECO:0000313" key="10">
    <source>
        <dbReference type="EMBL" id="SHL40633.1"/>
    </source>
</evidence>
<feature type="transmembrane region" description="Helical" evidence="8">
    <location>
        <begin position="287"/>
        <end position="305"/>
    </location>
</feature>
<dbReference type="NCBIfam" id="TIGR00751">
    <property type="entry name" value="menA"/>
    <property type="match status" value="1"/>
</dbReference>
<comment type="catalytic activity">
    <reaction evidence="8">
        <text>an all-trans-polyprenyl diphosphate + 1,4-dihydroxy-2-naphthoate + H(+) = a 2-demethylmenaquinol + CO2 + diphosphate</text>
        <dbReference type="Rhea" id="RHEA:26478"/>
        <dbReference type="Rhea" id="RHEA-COMP:9563"/>
        <dbReference type="Rhea" id="RHEA-COMP:9564"/>
        <dbReference type="ChEBI" id="CHEBI:11173"/>
        <dbReference type="ChEBI" id="CHEBI:15378"/>
        <dbReference type="ChEBI" id="CHEBI:16526"/>
        <dbReference type="ChEBI" id="CHEBI:33019"/>
        <dbReference type="ChEBI" id="CHEBI:55437"/>
        <dbReference type="ChEBI" id="CHEBI:58914"/>
        <dbReference type="EC" id="2.5.1.74"/>
    </reaction>
</comment>
<dbReference type="InterPro" id="IPR044878">
    <property type="entry name" value="UbiA_sf"/>
</dbReference>
<dbReference type="InterPro" id="IPR026046">
    <property type="entry name" value="UBIAD1"/>
</dbReference>
<keyword evidence="7 8" id="KW-0472">Membrane</keyword>
<feature type="transmembrane region" description="Helical" evidence="8">
    <location>
        <begin position="153"/>
        <end position="171"/>
    </location>
</feature>
<dbReference type="GO" id="GO:0042371">
    <property type="term" value="P:vitamin K biosynthetic process"/>
    <property type="evidence" value="ECO:0007669"/>
    <property type="project" value="TreeGrafter"/>
</dbReference>
<evidence type="ECO:0000256" key="9">
    <source>
        <dbReference type="NCBIfam" id="TIGR00751"/>
    </source>
</evidence>
<dbReference type="FunFam" id="1.10.357.140:FF:000007">
    <property type="entry name" value="1,4-dihydroxy-2-naphthoate octaprenyltransferase"/>
    <property type="match status" value="1"/>
</dbReference>
<evidence type="ECO:0000256" key="6">
    <source>
        <dbReference type="ARBA" id="ARBA00022989"/>
    </source>
</evidence>
<comment type="similarity">
    <text evidence="8">Belongs to the MenA family. Type 1 subfamily.</text>
</comment>
<keyword evidence="4 8" id="KW-0808">Transferase</keyword>
<dbReference type="Gene3D" id="1.10.357.140">
    <property type="entry name" value="UbiA prenyltransferase"/>
    <property type="match status" value="1"/>
</dbReference>
<reference evidence="10 11" key="1">
    <citation type="submission" date="2016-11" db="EMBL/GenBank/DDBJ databases">
        <authorList>
            <person name="Jaros S."/>
            <person name="Januszkiewicz K."/>
            <person name="Wedrychowicz H."/>
        </authorList>
    </citation>
    <scope>NUCLEOTIDE SEQUENCE [LARGE SCALE GENOMIC DNA]</scope>
    <source>
        <strain evidence="10 11">DSM 16010</strain>
    </source>
</reference>
<dbReference type="HAMAP" id="MF_01937">
    <property type="entry name" value="MenA_1"/>
    <property type="match status" value="1"/>
</dbReference>
<evidence type="ECO:0000256" key="8">
    <source>
        <dbReference type="HAMAP-Rule" id="MF_01937"/>
    </source>
</evidence>
<gene>
    <name evidence="8" type="primary">menA</name>
    <name evidence="10" type="ORF">SAMN02745189_00116</name>
</gene>
<dbReference type="RefSeq" id="WP_072707292.1">
    <property type="nucleotide sequence ID" value="NZ_FRCF01000002.1"/>
</dbReference>
<feature type="transmembrane region" description="Helical" evidence="8">
    <location>
        <begin position="23"/>
        <end position="42"/>
    </location>
</feature>
<keyword evidence="5 8" id="KW-0812">Transmembrane</keyword>
<evidence type="ECO:0000256" key="5">
    <source>
        <dbReference type="ARBA" id="ARBA00022692"/>
    </source>
</evidence>
<dbReference type="InterPro" id="IPR000537">
    <property type="entry name" value="UbiA_prenyltransferase"/>
</dbReference>
<evidence type="ECO:0000256" key="1">
    <source>
        <dbReference type="ARBA" id="ARBA00004141"/>
    </source>
</evidence>
<protein>
    <recommendedName>
        <fullName evidence="8 9">1,4-dihydroxy-2-naphthoate octaprenyltransferase</fullName>
        <shortName evidence="8">DHNA-octaprenyltransferase</shortName>
        <ecNumber evidence="8 9">2.5.1.74</ecNumber>
    </recommendedName>
</protein>
<dbReference type="EC" id="2.5.1.74" evidence="8 9"/>
<feature type="transmembrane region" description="Helical" evidence="8">
    <location>
        <begin position="177"/>
        <end position="199"/>
    </location>
</feature>
<name>A0A1M7AD16_9BACL</name>
<dbReference type="Proteomes" id="UP000184206">
    <property type="component" value="Unassembled WGS sequence"/>
</dbReference>
<dbReference type="STRING" id="1123231.SAMN02745189_00116"/>
<sequence>MIVQGPDTHTGIKKYISLIRPHTLTASFVPVLVGTFSVLLFAPIRWDMFIAMLIATLLIQSATNMFNEYFDYKRGLDTRDSVGIAGAIVRNGMSPGLVFNIAVLFYILAAAIGLYIAFSSSLWILIIGVISMAVGYFYTGGPVPISWTPFGEVFAGLFMGTVIILITFYIHTGTLHYFPLLMSIPVAITIGLLNMANNIRDRKKDKESGRKTFVILVGKPFAVMTSAALLAFCYVFLVWIAFFESFGSIFMLMPLLSIPLAFNTVVKWKNGDTPVELIPAMASMGKLNTMFGLLLSIGLLIYGVTGI</sequence>
<feature type="transmembrane region" description="Helical" evidence="8">
    <location>
        <begin position="97"/>
        <end position="116"/>
    </location>
</feature>
<feature type="transmembrane region" description="Helical" evidence="8">
    <location>
        <begin position="220"/>
        <end position="242"/>
    </location>
</feature>
<comment type="function">
    <text evidence="8">Conversion of 1,4-dihydroxy-2-naphthoate (DHNA) to demethylmenaquinone (DMK).</text>
</comment>
<dbReference type="PANTHER" id="PTHR13929:SF0">
    <property type="entry name" value="UBIA PRENYLTRANSFERASE DOMAIN-CONTAINING PROTEIN 1"/>
    <property type="match status" value="1"/>
</dbReference>
<dbReference type="GO" id="GO:0009234">
    <property type="term" value="P:menaquinone biosynthetic process"/>
    <property type="evidence" value="ECO:0007669"/>
    <property type="project" value="UniProtKB-UniRule"/>
</dbReference>
<proteinExistence type="inferred from homology"/>
<evidence type="ECO:0000256" key="7">
    <source>
        <dbReference type="ARBA" id="ARBA00023136"/>
    </source>
</evidence>
<keyword evidence="11" id="KW-1185">Reference proteome</keyword>
<dbReference type="CDD" id="cd13962">
    <property type="entry name" value="PT_UbiA_UBIAD1"/>
    <property type="match status" value="1"/>
</dbReference>
<feature type="transmembrane region" description="Helical" evidence="8">
    <location>
        <begin position="122"/>
        <end position="141"/>
    </location>
</feature>
<dbReference type="InterPro" id="IPR004657">
    <property type="entry name" value="MenA"/>
</dbReference>
<dbReference type="OrthoDB" id="9767568at2"/>
<accession>A0A1M7AD16</accession>